<sequence length="199" mass="21613">MKITKLGILSAILASSCCAGPLILGALGLGVGSAFFSQFHWVFLIGGAVLLLWAWIRYGFKKGSCSCEDKKEESSRIELITLLLATGVFLFFLSMSFVPYVFGQKVSDKSLPAAALSQGSLVAKIPIEGMSCASCEMEISHAVKQLKGIKWVKVSFASKEATVIYDPKEVELEKILSSIRQTGYEPGKPIVYSRPVEVH</sequence>
<keyword evidence="2" id="KW-0812">Transmembrane</keyword>
<reference evidence="4 5" key="1">
    <citation type="submission" date="2016-05" db="EMBL/GenBank/DDBJ databases">
        <title>Diversity and Homogeneity among Thermoacidophilic Verrucomicrobia Methanotrophs Linked with Geographical Origin.</title>
        <authorList>
            <person name="Erikstad H.-A."/>
            <person name="Smestad N.B."/>
            <person name="Ceballos R.M."/>
            <person name="Birkeland N.-K."/>
        </authorList>
    </citation>
    <scope>NUCLEOTIDE SEQUENCE [LARGE SCALE GENOMIC DNA]</scope>
    <source>
        <strain evidence="4 5">Phi</strain>
    </source>
</reference>
<protein>
    <recommendedName>
        <fullName evidence="3">HMA domain-containing protein</fullName>
    </recommendedName>
</protein>
<name>A0A4Y8P9I0_9BACT</name>
<keyword evidence="2" id="KW-1133">Transmembrane helix</keyword>
<dbReference type="CDD" id="cd00371">
    <property type="entry name" value="HMA"/>
    <property type="match status" value="1"/>
</dbReference>
<dbReference type="InterPro" id="IPR006121">
    <property type="entry name" value="HMA_dom"/>
</dbReference>
<dbReference type="OrthoDB" id="193524at2"/>
<dbReference type="PROSITE" id="PS50846">
    <property type="entry name" value="HMA_2"/>
    <property type="match status" value="1"/>
</dbReference>
<evidence type="ECO:0000256" key="1">
    <source>
        <dbReference type="ARBA" id="ARBA00022723"/>
    </source>
</evidence>
<keyword evidence="2" id="KW-0472">Membrane</keyword>
<dbReference type="SUPFAM" id="SSF55008">
    <property type="entry name" value="HMA, heavy metal-associated domain"/>
    <property type="match status" value="1"/>
</dbReference>
<dbReference type="Gene3D" id="3.30.70.100">
    <property type="match status" value="1"/>
</dbReference>
<evidence type="ECO:0000313" key="4">
    <source>
        <dbReference type="EMBL" id="TFE67264.1"/>
    </source>
</evidence>
<dbReference type="AlphaFoldDB" id="A0A4Y8P9I0"/>
<dbReference type="Proteomes" id="UP000297713">
    <property type="component" value="Unassembled WGS sequence"/>
</dbReference>
<keyword evidence="1" id="KW-0479">Metal-binding</keyword>
<gene>
    <name evidence="4" type="ORF">A7Q10_09650</name>
</gene>
<evidence type="ECO:0000256" key="2">
    <source>
        <dbReference type="SAM" id="Phobius"/>
    </source>
</evidence>
<feature type="domain" description="HMA" evidence="3">
    <location>
        <begin position="121"/>
        <end position="187"/>
    </location>
</feature>
<keyword evidence="5" id="KW-1185">Reference proteome</keyword>
<dbReference type="PANTHER" id="PTHR46594">
    <property type="entry name" value="P-TYPE CATION-TRANSPORTING ATPASE"/>
    <property type="match status" value="1"/>
</dbReference>
<dbReference type="PROSITE" id="PS01047">
    <property type="entry name" value="HMA_1"/>
    <property type="match status" value="1"/>
</dbReference>
<dbReference type="InterPro" id="IPR036259">
    <property type="entry name" value="MFS_trans_sf"/>
</dbReference>
<organism evidence="4 5">
    <name type="scientific">Methylacidiphilum caldifontis</name>
    <dbReference type="NCBI Taxonomy" id="2795386"/>
    <lineage>
        <taxon>Bacteria</taxon>
        <taxon>Pseudomonadati</taxon>
        <taxon>Verrucomicrobiota</taxon>
        <taxon>Methylacidiphilae</taxon>
        <taxon>Methylacidiphilales</taxon>
        <taxon>Methylacidiphilaceae</taxon>
        <taxon>Methylacidiphilum (ex Ratnadevi et al. 2023)</taxon>
    </lineage>
</organism>
<feature type="transmembrane region" description="Helical" evidence="2">
    <location>
        <begin position="35"/>
        <end position="56"/>
    </location>
</feature>
<dbReference type="RefSeq" id="WP_134440576.1">
    <property type="nucleotide sequence ID" value="NZ_CP065957.1"/>
</dbReference>
<dbReference type="GO" id="GO:0046872">
    <property type="term" value="F:metal ion binding"/>
    <property type="evidence" value="ECO:0007669"/>
    <property type="project" value="UniProtKB-KW"/>
</dbReference>
<evidence type="ECO:0000259" key="3">
    <source>
        <dbReference type="PROSITE" id="PS50846"/>
    </source>
</evidence>
<comment type="caution">
    <text evidence="4">The sequence shown here is derived from an EMBL/GenBank/DDBJ whole genome shotgun (WGS) entry which is preliminary data.</text>
</comment>
<dbReference type="FunFam" id="3.30.70.100:FF:000001">
    <property type="entry name" value="ATPase copper transporting beta"/>
    <property type="match status" value="1"/>
</dbReference>
<dbReference type="EMBL" id="LXQC01000156">
    <property type="protein sequence ID" value="TFE67264.1"/>
    <property type="molecule type" value="Genomic_DNA"/>
</dbReference>
<dbReference type="InterPro" id="IPR036163">
    <property type="entry name" value="HMA_dom_sf"/>
</dbReference>
<proteinExistence type="predicted"/>
<dbReference type="Gene3D" id="1.10.287.910">
    <property type="entry name" value="bacterial mercury transporter, merf"/>
    <property type="match status" value="1"/>
</dbReference>
<evidence type="ECO:0000313" key="5">
    <source>
        <dbReference type="Proteomes" id="UP000297713"/>
    </source>
</evidence>
<feature type="transmembrane region" description="Helical" evidence="2">
    <location>
        <begin position="77"/>
        <end position="102"/>
    </location>
</feature>
<dbReference type="PROSITE" id="PS51257">
    <property type="entry name" value="PROKAR_LIPOPROTEIN"/>
    <property type="match status" value="1"/>
</dbReference>
<dbReference type="InterPro" id="IPR017969">
    <property type="entry name" value="Heavy-metal-associated_CS"/>
</dbReference>
<dbReference type="SUPFAM" id="SSF103473">
    <property type="entry name" value="MFS general substrate transporter"/>
    <property type="match status" value="1"/>
</dbReference>
<dbReference type="Pfam" id="PF00403">
    <property type="entry name" value="HMA"/>
    <property type="match status" value="1"/>
</dbReference>
<dbReference type="PANTHER" id="PTHR46594:SF4">
    <property type="entry name" value="P-TYPE CATION-TRANSPORTING ATPASE"/>
    <property type="match status" value="1"/>
</dbReference>
<accession>A0A4Y8P9I0</accession>